<keyword evidence="2" id="KW-1003">Cell membrane</keyword>
<sequence>MIKNYFKTTWRYLWRNKLFTVLNIVGLSIGISACWMIFSIVHYEFNFDKDIPDAIDIYQIVSENEFEGKKGGFAGIPLGMAPLLADESLDGTLVVPIYSQYIERLSIQQEDEEEPLILEEQTGIIGTRTTYFDLLPYEWLAGNAKTAFAAPNNIVLTTDRAKLYFPKSHPTDLIGKVIIRDTTQLVVSGVVKSLPFPSSFNAQVFMPIPEKEWSNHDWLGMNSNHTLYVKAKNQASLQRLLDVVHKRYKETAYEEHATLGVKIQFGAFPLVDKHFERQYDPEGISTDKKVIYGLIAIGGFLLILACINYINLSTAQVPQRAKEIGIRKTLGARPVSLTANFIVETLCITFCALLLSGPLVLFFQRAFPELMPNGIEHFDNSLPVGIFLLGLILLISFFAGLYPAYLINKVRSIETLKGKVETKIKGTRLTLRRSLIVFQFIIAQFFIVSALIIEQQLDYTLRSDLGFVHDAIVNIRMPYKSYQNNDVDPFLYKQALKKYPEIAGIAMGHEPQSDNHWGNLYYYTADTGRIQLHIPRKYIDNDYLNLYQIELLAGRNIQQTDTMRNVMVNETALKAMGLPSPEQIIGQYLIQHEGASLRVVGVFKDFHQKSLRTEIEPLLLGSSQDPGELQIFHIKMPNDRRQWKKTLATMEKEWKTFYPNAPFEYKFADENIKNLYETEHRTAKLIDLATGVTIFISCLGLFGLATLTAFQRTKEIGIRKVLGASVTGIVGLLSKDFVQLVVIAIVIASPIAWYAMNNWLADFAYRIAIQWWMFALAGLLAVIVALLTVSYRAIKAARANPVDSLRDE</sequence>
<evidence type="ECO:0000256" key="3">
    <source>
        <dbReference type="ARBA" id="ARBA00022692"/>
    </source>
</evidence>
<feature type="transmembrane region" description="Helical" evidence="6">
    <location>
        <begin position="688"/>
        <end position="710"/>
    </location>
</feature>
<dbReference type="InterPro" id="IPR003838">
    <property type="entry name" value="ABC3_permease_C"/>
</dbReference>
<feature type="domain" description="ABC3 transporter permease C-terminal" evidence="7">
    <location>
        <begin position="690"/>
        <end position="801"/>
    </location>
</feature>
<feature type="domain" description="MacB-like periplasmic core" evidence="8">
    <location>
        <begin position="20"/>
        <end position="240"/>
    </location>
</feature>
<protein>
    <submittedName>
        <fullName evidence="9">FtsX-like permease family protein</fullName>
    </submittedName>
</protein>
<dbReference type="InterPro" id="IPR025857">
    <property type="entry name" value="MacB_PCD"/>
</dbReference>
<evidence type="ECO:0000256" key="1">
    <source>
        <dbReference type="ARBA" id="ARBA00004651"/>
    </source>
</evidence>
<feature type="transmembrane region" description="Helical" evidence="6">
    <location>
        <begin position="384"/>
        <end position="407"/>
    </location>
</feature>
<evidence type="ECO:0000256" key="5">
    <source>
        <dbReference type="ARBA" id="ARBA00023136"/>
    </source>
</evidence>
<feature type="transmembrane region" description="Helical" evidence="6">
    <location>
        <begin position="21"/>
        <end position="43"/>
    </location>
</feature>
<dbReference type="Pfam" id="PF12704">
    <property type="entry name" value="MacB_PCD"/>
    <property type="match status" value="1"/>
</dbReference>
<accession>A0A5D4H4J6</accession>
<keyword evidence="3 6" id="KW-0812">Transmembrane</keyword>
<evidence type="ECO:0000256" key="2">
    <source>
        <dbReference type="ARBA" id="ARBA00022475"/>
    </source>
</evidence>
<dbReference type="GO" id="GO:0005886">
    <property type="term" value="C:plasma membrane"/>
    <property type="evidence" value="ECO:0007669"/>
    <property type="project" value="UniProtKB-SubCell"/>
</dbReference>
<dbReference type="RefSeq" id="WP_148919287.1">
    <property type="nucleotide sequence ID" value="NZ_VTAV01000006.1"/>
</dbReference>
<evidence type="ECO:0000256" key="6">
    <source>
        <dbReference type="SAM" id="Phobius"/>
    </source>
</evidence>
<comment type="subcellular location">
    <subcellularLocation>
        <location evidence="1">Cell membrane</location>
        <topology evidence="1">Multi-pass membrane protein</topology>
    </subcellularLocation>
</comment>
<dbReference type="GO" id="GO:0022857">
    <property type="term" value="F:transmembrane transporter activity"/>
    <property type="evidence" value="ECO:0007669"/>
    <property type="project" value="TreeGrafter"/>
</dbReference>
<keyword evidence="5 6" id="KW-0472">Membrane</keyword>
<evidence type="ECO:0000313" key="10">
    <source>
        <dbReference type="Proteomes" id="UP000322362"/>
    </source>
</evidence>
<keyword evidence="10" id="KW-1185">Reference proteome</keyword>
<dbReference type="PROSITE" id="PS51257">
    <property type="entry name" value="PROKAR_LIPOPROTEIN"/>
    <property type="match status" value="1"/>
</dbReference>
<feature type="transmembrane region" description="Helical" evidence="6">
    <location>
        <begin position="737"/>
        <end position="756"/>
    </location>
</feature>
<gene>
    <name evidence="9" type="ORF">FXV77_11050</name>
</gene>
<dbReference type="Proteomes" id="UP000322362">
    <property type="component" value="Unassembled WGS sequence"/>
</dbReference>
<keyword evidence="4 6" id="KW-1133">Transmembrane helix</keyword>
<evidence type="ECO:0000259" key="8">
    <source>
        <dbReference type="Pfam" id="PF12704"/>
    </source>
</evidence>
<feature type="transmembrane region" description="Helical" evidence="6">
    <location>
        <begin position="768"/>
        <end position="789"/>
    </location>
</feature>
<proteinExistence type="predicted"/>
<dbReference type="PANTHER" id="PTHR30572">
    <property type="entry name" value="MEMBRANE COMPONENT OF TRANSPORTER-RELATED"/>
    <property type="match status" value="1"/>
</dbReference>
<feature type="transmembrane region" description="Helical" evidence="6">
    <location>
        <begin position="337"/>
        <end position="364"/>
    </location>
</feature>
<evidence type="ECO:0000256" key="4">
    <source>
        <dbReference type="ARBA" id="ARBA00022989"/>
    </source>
</evidence>
<comment type="caution">
    <text evidence="9">The sequence shown here is derived from an EMBL/GenBank/DDBJ whole genome shotgun (WGS) entry which is preliminary data.</text>
</comment>
<feature type="transmembrane region" description="Helical" evidence="6">
    <location>
        <begin position="290"/>
        <end position="312"/>
    </location>
</feature>
<reference evidence="9 10" key="1">
    <citation type="submission" date="2019-08" db="EMBL/GenBank/DDBJ databases">
        <title>Phlebobacter frassis gen. nov. sp. nov., a new member of family Sphingobacteriaceae isolated from sand fly rearing media.</title>
        <authorList>
            <person name="Kakumanu M.L."/>
            <person name="Marayati B.F."/>
            <person name="Wada-Katsumata A."/>
            <person name="Wasserberg G."/>
            <person name="Schal C."/>
            <person name="Apperson C.S."/>
            <person name="Ponnusamy L."/>
        </authorList>
    </citation>
    <scope>NUCLEOTIDE SEQUENCE [LARGE SCALE GENOMIC DNA]</scope>
    <source>
        <strain evidence="9 10">SSI9</strain>
    </source>
</reference>
<organism evidence="9 10">
    <name type="scientific">Sphingobacterium phlebotomi</name>
    <dbReference type="NCBI Taxonomy" id="2605433"/>
    <lineage>
        <taxon>Bacteria</taxon>
        <taxon>Pseudomonadati</taxon>
        <taxon>Bacteroidota</taxon>
        <taxon>Sphingobacteriia</taxon>
        <taxon>Sphingobacteriales</taxon>
        <taxon>Sphingobacteriaceae</taxon>
        <taxon>Sphingobacterium</taxon>
    </lineage>
</organism>
<feature type="transmembrane region" description="Helical" evidence="6">
    <location>
        <begin position="435"/>
        <end position="453"/>
    </location>
</feature>
<dbReference type="EMBL" id="VTAV01000006">
    <property type="protein sequence ID" value="TYR35971.1"/>
    <property type="molecule type" value="Genomic_DNA"/>
</dbReference>
<dbReference type="Pfam" id="PF02687">
    <property type="entry name" value="FtsX"/>
    <property type="match status" value="2"/>
</dbReference>
<name>A0A5D4H4J6_9SPHI</name>
<evidence type="ECO:0000313" key="9">
    <source>
        <dbReference type="EMBL" id="TYR35971.1"/>
    </source>
</evidence>
<dbReference type="InterPro" id="IPR050250">
    <property type="entry name" value="Macrolide_Exporter_MacB"/>
</dbReference>
<dbReference type="PANTHER" id="PTHR30572:SF18">
    <property type="entry name" value="ABC-TYPE MACROLIDE FAMILY EXPORT SYSTEM PERMEASE COMPONENT 2"/>
    <property type="match status" value="1"/>
</dbReference>
<dbReference type="AlphaFoldDB" id="A0A5D4H4J6"/>
<feature type="domain" description="ABC3 transporter permease C-terminal" evidence="7">
    <location>
        <begin position="296"/>
        <end position="409"/>
    </location>
</feature>
<evidence type="ECO:0000259" key="7">
    <source>
        <dbReference type="Pfam" id="PF02687"/>
    </source>
</evidence>